<dbReference type="AlphaFoldDB" id="A0A077ZMX3"/>
<evidence type="ECO:0000256" key="2">
    <source>
        <dbReference type="ARBA" id="ARBA00001946"/>
    </source>
</evidence>
<gene>
    <name evidence="16" type="primary">Contig5651.g6052</name>
    <name evidence="16" type="ORF">STYLEM_220</name>
</gene>
<comment type="similarity">
    <text evidence="4 14">Belongs to the PP2C family.</text>
</comment>
<dbReference type="SUPFAM" id="SSF81606">
    <property type="entry name" value="PP2C-like"/>
    <property type="match status" value="1"/>
</dbReference>
<dbReference type="PROSITE" id="PS51746">
    <property type="entry name" value="PPM_2"/>
    <property type="match status" value="1"/>
</dbReference>
<comment type="subcellular location">
    <subcellularLocation>
        <location evidence="3">Membrane</location>
        <topology evidence="3">Peripheral membrane protein</topology>
    </subcellularLocation>
</comment>
<dbReference type="OrthoDB" id="10264738at2759"/>
<comment type="catalytic activity">
    <reaction evidence="13">
        <text>O-phospho-L-threonyl-[protein] + H2O = L-threonyl-[protein] + phosphate</text>
        <dbReference type="Rhea" id="RHEA:47004"/>
        <dbReference type="Rhea" id="RHEA-COMP:11060"/>
        <dbReference type="Rhea" id="RHEA-COMP:11605"/>
        <dbReference type="ChEBI" id="CHEBI:15377"/>
        <dbReference type="ChEBI" id="CHEBI:30013"/>
        <dbReference type="ChEBI" id="CHEBI:43474"/>
        <dbReference type="ChEBI" id="CHEBI:61977"/>
        <dbReference type="EC" id="3.1.3.16"/>
    </reaction>
</comment>
<dbReference type="InterPro" id="IPR015655">
    <property type="entry name" value="PP2C"/>
</dbReference>
<organism evidence="16 17">
    <name type="scientific">Stylonychia lemnae</name>
    <name type="common">Ciliate</name>
    <dbReference type="NCBI Taxonomy" id="5949"/>
    <lineage>
        <taxon>Eukaryota</taxon>
        <taxon>Sar</taxon>
        <taxon>Alveolata</taxon>
        <taxon>Ciliophora</taxon>
        <taxon>Intramacronucleata</taxon>
        <taxon>Spirotrichea</taxon>
        <taxon>Stichotrichia</taxon>
        <taxon>Sporadotrichida</taxon>
        <taxon>Oxytrichidae</taxon>
        <taxon>Stylonychinae</taxon>
        <taxon>Stylonychia</taxon>
    </lineage>
</organism>
<dbReference type="SMART" id="SM00332">
    <property type="entry name" value="PP2Cc"/>
    <property type="match status" value="1"/>
</dbReference>
<dbReference type="PROSITE" id="PS01032">
    <property type="entry name" value="PPM_1"/>
    <property type="match status" value="1"/>
</dbReference>
<comment type="cofactor">
    <cofactor evidence="2">
        <name>Mg(2+)</name>
        <dbReference type="ChEBI" id="CHEBI:18420"/>
    </cofactor>
</comment>
<accession>A0A077ZMX3</accession>
<dbReference type="OMA" id="TKRPEYR"/>
<evidence type="ECO:0000313" key="17">
    <source>
        <dbReference type="Proteomes" id="UP000039865"/>
    </source>
</evidence>
<dbReference type="PANTHER" id="PTHR13832:SF803">
    <property type="entry name" value="PROTEIN PHOSPHATASE 1G"/>
    <property type="match status" value="1"/>
</dbReference>
<evidence type="ECO:0000256" key="3">
    <source>
        <dbReference type="ARBA" id="ARBA00004170"/>
    </source>
</evidence>
<reference evidence="16 17" key="1">
    <citation type="submission" date="2014-06" db="EMBL/GenBank/DDBJ databases">
        <authorList>
            <person name="Swart Estienne"/>
        </authorList>
    </citation>
    <scope>NUCLEOTIDE SEQUENCE [LARGE SCALE GENOMIC DNA]</scope>
    <source>
        <strain evidence="16 17">130c</strain>
    </source>
</reference>
<dbReference type="InterPro" id="IPR036457">
    <property type="entry name" value="PPM-type-like_dom_sf"/>
</dbReference>
<keyword evidence="6" id="KW-0479">Metal-binding</keyword>
<sequence length="275" mass="30572">MQGWRKTQEDAHIAKLDLGDGNALFAVFDGHGGDQVAHFAEKHMAEELLQLESYKSGDYKTSLEEVFLKIDEMMIAIKNQQESQGTYGNEHDGGEPNNFSEAGCTSNVILLTKDKIYCANSGDSRAVLSQNGQTVELSEDHKPDNLKEKTRIEKADGFVSMGRTNGIISLSRALGDFDYKQKHDLSKHEQQITAFPDISENPINEDTEFIIQACDGIWDCLTSEEAVRKFGEMLKKGGKSEKQIVEQVLEEIIAPDSSNGVGCDNMTCILIRFNK</sequence>
<protein>
    <recommendedName>
        <fullName evidence="5">protein-serine/threonine phosphatase</fullName>
        <ecNumber evidence="5">3.1.3.16</ecNumber>
    </recommendedName>
</protein>
<comment type="catalytic activity">
    <reaction evidence="12">
        <text>O-phospho-L-seryl-[protein] + H2O = L-seryl-[protein] + phosphate</text>
        <dbReference type="Rhea" id="RHEA:20629"/>
        <dbReference type="Rhea" id="RHEA-COMP:9863"/>
        <dbReference type="Rhea" id="RHEA-COMP:11604"/>
        <dbReference type="ChEBI" id="CHEBI:15377"/>
        <dbReference type="ChEBI" id="CHEBI:29999"/>
        <dbReference type="ChEBI" id="CHEBI:43474"/>
        <dbReference type="ChEBI" id="CHEBI:83421"/>
        <dbReference type="EC" id="3.1.3.16"/>
    </reaction>
</comment>
<dbReference type="GO" id="GO:0046872">
    <property type="term" value="F:metal ion binding"/>
    <property type="evidence" value="ECO:0007669"/>
    <property type="project" value="UniProtKB-KW"/>
</dbReference>
<evidence type="ECO:0000256" key="4">
    <source>
        <dbReference type="ARBA" id="ARBA00006702"/>
    </source>
</evidence>
<dbReference type="InterPro" id="IPR001932">
    <property type="entry name" value="PPM-type_phosphatase-like_dom"/>
</dbReference>
<evidence type="ECO:0000256" key="9">
    <source>
        <dbReference type="ARBA" id="ARBA00022912"/>
    </source>
</evidence>
<evidence type="ECO:0000256" key="11">
    <source>
        <dbReference type="ARBA" id="ARBA00023211"/>
    </source>
</evidence>
<dbReference type="Pfam" id="PF00481">
    <property type="entry name" value="PP2C"/>
    <property type="match status" value="1"/>
</dbReference>
<keyword evidence="11" id="KW-0464">Manganese</keyword>
<dbReference type="EMBL" id="CCKQ01000217">
    <property type="protein sequence ID" value="CDW71278.1"/>
    <property type="molecule type" value="Genomic_DNA"/>
</dbReference>
<proteinExistence type="inferred from homology"/>
<keyword evidence="7 14" id="KW-0378">Hydrolase</keyword>
<dbReference type="GO" id="GO:0004722">
    <property type="term" value="F:protein serine/threonine phosphatase activity"/>
    <property type="evidence" value="ECO:0007669"/>
    <property type="project" value="UniProtKB-EC"/>
</dbReference>
<evidence type="ECO:0000313" key="16">
    <source>
        <dbReference type="EMBL" id="CDW71278.1"/>
    </source>
</evidence>
<dbReference type="Proteomes" id="UP000039865">
    <property type="component" value="Unassembled WGS sequence"/>
</dbReference>
<evidence type="ECO:0000256" key="7">
    <source>
        <dbReference type="ARBA" id="ARBA00022801"/>
    </source>
</evidence>
<dbReference type="Gene3D" id="3.60.40.10">
    <property type="entry name" value="PPM-type phosphatase domain"/>
    <property type="match status" value="1"/>
</dbReference>
<evidence type="ECO:0000256" key="10">
    <source>
        <dbReference type="ARBA" id="ARBA00023136"/>
    </source>
</evidence>
<evidence type="ECO:0000256" key="1">
    <source>
        <dbReference type="ARBA" id="ARBA00001936"/>
    </source>
</evidence>
<evidence type="ECO:0000256" key="13">
    <source>
        <dbReference type="ARBA" id="ARBA00048336"/>
    </source>
</evidence>
<evidence type="ECO:0000256" key="8">
    <source>
        <dbReference type="ARBA" id="ARBA00022842"/>
    </source>
</evidence>
<dbReference type="InterPro" id="IPR000222">
    <property type="entry name" value="PP2C_BS"/>
</dbReference>
<dbReference type="EC" id="3.1.3.16" evidence="5"/>
<dbReference type="PANTHER" id="PTHR13832">
    <property type="entry name" value="PROTEIN PHOSPHATASE 2C"/>
    <property type="match status" value="1"/>
</dbReference>
<dbReference type="CDD" id="cd00143">
    <property type="entry name" value="PP2Cc"/>
    <property type="match status" value="1"/>
</dbReference>
<keyword evidence="17" id="KW-1185">Reference proteome</keyword>
<evidence type="ECO:0000256" key="5">
    <source>
        <dbReference type="ARBA" id="ARBA00013081"/>
    </source>
</evidence>
<dbReference type="GO" id="GO:0016020">
    <property type="term" value="C:membrane"/>
    <property type="evidence" value="ECO:0007669"/>
    <property type="project" value="UniProtKB-SubCell"/>
</dbReference>
<dbReference type="InParanoid" id="A0A077ZMX3"/>
<evidence type="ECO:0000256" key="14">
    <source>
        <dbReference type="RuleBase" id="RU003465"/>
    </source>
</evidence>
<evidence type="ECO:0000259" key="15">
    <source>
        <dbReference type="PROSITE" id="PS51746"/>
    </source>
</evidence>
<keyword evidence="10" id="KW-0472">Membrane</keyword>
<keyword evidence="8" id="KW-0460">Magnesium</keyword>
<evidence type="ECO:0000256" key="6">
    <source>
        <dbReference type="ARBA" id="ARBA00022723"/>
    </source>
</evidence>
<evidence type="ECO:0000256" key="12">
    <source>
        <dbReference type="ARBA" id="ARBA00047761"/>
    </source>
</evidence>
<name>A0A077ZMX3_STYLE</name>
<feature type="domain" description="PPM-type phosphatase" evidence="15">
    <location>
        <begin position="1"/>
        <end position="273"/>
    </location>
</feature>
<keyword evidence="9 14" id="KW-0904">Protein phosphatase</keyword>
<comment type="cofactor">
    <cofactor evidence="1">
        <name>Mn(2+)</name>
        <dbReference type="ChEBI" id="CHEBI:29035"/>
    </cofactor>
</comment>